<keyword evidence="3" id="KW-0808">Transferase</keyword>
<dbReference type="PANTHER" id="PTHR44167:SF23">
    <property type="entry name" value="CDC7 KINASE, ISOFORM A-RELATED"/>
    <property type="match status" value="1"/>
</dbReference>
<feature type="region of interest" description="Disordered" evidence="7">
    <location>
        <begin position="420"/>
        <end position="540"/>
    </location>
</feature>
<evidence type="ECO:0000256" key="2">
    <source>
        <dbReference type="ARBA" id="ARBA00022527"/>
    </source>
</evidence>
<keyword evidence="5" id="KW-0418">Kinase</keyword>
<dbReference type="SUPFAM" id="SSF56112">
    <property type="entry name" value="Protein kinase-like (PK-like)"/>
    <property type="match status" value="1"/>
</dbReference>
<dbReference type="EMBL" id="JAAAUY010000009">
    <property type="protein sequence ID" value="KAF9338091.1"/>
    <property type="molecule type" value="Genomic_DNA"/>
</dbReference>
<evidence type="ECO:0000256" key="3">
    <source>
        <dbReference type="ARBA" id="ARBA00022679"/>
    </source>
</evidence>
<evidence type="ECO:0000256" key="7">
    <source>
        <dbReference type="SAM" id="MobiDB-lite"/>
    </source>
</evidence>
<feature type="region of interest" description="Disordered" evidence="7">
    <location>
        <begin position="857"/>
        <end position="891"/>
    </location>
</feature>
<accession>A0A9P5SXN8</accession>
<feature type="region of interest" description="Disordered" evidence="7">
    <location>
        <begin position="741"/>
        <end position="829"/>
    </location>
</feature>
<dbReference type="GO" id="GO:0005634">
    <property type="term" value="C:nucleus"/>
    <property type="evidence" value="ECO:0007669"/>
    <property type="project" value="TreeGrafter"/>
</dbReference>
<feature type="region of interest" description="Disordered" evidence="7">
    <location>
        <begin position="930"/>
        <end position="954"/>
    </location>
</feature>
<evidence type="ECO:0000256" key="4">
    <source>
        <dbReference type="ARBA" id="ARBA00022741"/>
    </source>
</evidence>
<feature type="compositionally biased region" description="Polar residues" evidence="7">
    <location>
        <begin position="778"/>
        <end position="793"/>
    </location>
</feature>
<dbReference type="InterPro" id="IPR011009">
    <property type="entry name" value="Kinase-like_dom_sf"/>
</dbReference>
<keyword evidence="2" id="KW-0723">Serine/threonine-protein kinase</keyword>
<feature type="compositionally biased region" description="Low complexity" evidence="7">
    <location>
        <begin position="437"/>
        <end position="467"/>
    </location>
</feature>
<feature type="compositionally biased region" description="Basic and acidic residues" evidence="7">
    <location>
        <begin position="45"/>
        <end position="54"/>
    </location>
</feature>
<feature type="compositionally biased region" description="Low complexity" evidence="7">
    <location>
        <begin position="811"/>
        <end position="824"/>
    </location>
</feature>
<dbReference type="PROSITE" id="PS50011">
    <property type="entry name" value="PROTEIN_KINASE_DOM"/>
    <property type="match status" value="1"/>
</dbReference>
<evidence type="ECO:0000256" key="5">
    <source>
        <dbReference type="ARBA" id="ARBA00022777"/>
    </source>
</evidence>
<feature type="compositionally biased region" description="Low complexity" evidence="7">
    <location>
        <begin position="864"/>
        <end position="884"/>
    </location>
</feature>
<feature type="compositionally biased region" description="Polar residues" evidence="7">
    <location>
        <begin position="513"/>
        <end position="528"/>
    </location>
</feature>
<gene>
    <name evidence="9" type="ORF">BG006_010907</name>
</gene>
<dbReference type="Pfam" id="PF00069">
    <property type="entry name" value="Pkinase"/>
    <property type="match status" value="1"/>
</dbReference>
<evidence type="ECO:0000259" key="8">
    <source>
        <dbReference type="PROSITE" id="PS50011"/>
    </source>
</evidence>
<sequence length="954" mass="103940">MPAHTTELDETPDVRDEQSLTSVESKRSVGTMEQQDESITKQKRLAKEPNHEAQDDTVASKSKGRESDTKHSQSSVPAAKASTTARNTRASAQRDSDTKQERNPEKQSSISPSKEVNDTETEPTRRPKRPASPQNDTAENGDLGPVQGEDDERAAKRSRRNKLRDNLDGSDDMEVDIEGELPEDEALDEEDGEPDDIPEHVLEEINNFEQGFNGLQGRYKLVDKIGEGTFSSVYTAIDLEYDQYDNSSWEYIMESEETKETKKLAVESGSPNSEIIAKSSENSLAKGKVVAIKRIYVTSSPERIESEIAILHDLSGHKNVVPLITAFRFNDQVLVVLPYFEHRDFREYYRDLPMDDIKCYFRSLLKALAHVHAHKIIHRDIKPSNFLYDVRKKTGILVDFGLAQRQSDLPIVPRISRKVSAQKQALKSKTDKENSKPGAVGSTTSSTTTGPTTAPLTTVPTALTPGSATPPTPTPTAMPPTPTPTAQRAGSVHPSQAKLDSLSALVSRRVPTAGQTPISHSSRGRNANSSIPAPSIIPVPGSSLRSKSAIAQAASSSTAIIPATPPIQATNVGAHKSKSAGANPQDAPTQATATVLNLHREIGYIKKDNRPYLKVNRAGTRGFRAPEILMKHVYQTVYIWAVGVTLLCFLTGRFPFFNSNDDAEALLEIAIVFGSTEMKKVAASFNRSFITNVPSVKKRSITFGRLARLLHPTRFASPDGYVQKYYHPLRLTEGQDAASFARASVRNSKDTSSPSTNQPAAASAPTQGHSESKDPSTPKAQNSGGSIPSTTTAPGKAATYRTGEARKTSLEESSLPKPESKAPSFTEQELIKTENNTRVLADNILRAVPQDLPLHRLTEGQPLKSNKSSNATSTTTATATATATDGGTKPGTVLKRIIGWDSQDDLEEAIDFLDKLLALNPIERITAEDALKHPFLLDDPSRKKNDKGPSKQAQ</sequence>
<dbReference type="SMART" id="SM00220">
    <property type="entry name" value="S_TKc"/>
    <property type="match status" value="1"/>
</dbReference>
<proteinExistence type="predicted"/>
<name>A0A9P5SXN8_9FUNG</name>
<evidence type="ECO:0000313" key="10">
    <source>
        <dbReference type="Proteomes" id="UP000696485"/>
    </source>
</evidence>
<dbReference type="EC" id="2.7.11.1" evidence="1"/>
<evidence type="ECO:0000256" key="1">
    <source>
        <dbReference type="ARBA" id="ARBA00012513"/>
    </source>
</evidence>
<dbReference type="GO" id="GO:0004674">
    <property type="term" value="F:protein serine/threonine kinase activity"/>
    <property type="evidence" value="ECO:0007669"/>
    <property type="project" value="UniProtKB-KW"/>
</dbReference>
<feature type="compositionally biased region" description="Low complexity" evidence="7">
    <location>
        <begin position="78"/>
        <end position="91"/>
    </location>
</feature>
<feature type="domain" description="Protein kinase" evidence="8">
    <location>
        <begin position="219"/>
        <end position="936"/>
    </location>
</feature>
<feature type="region of interest" description="Disordered" evidence="7">
    <location>
        <begin position="1"/>
        <end position="176"/>
    </location>
</feature>
<dbReference type="GO" id="GO:0005524">
    <property type="term" value="F:ATP binding"/>
    <property type="evidence" value="ECO:0007669"/>
    <property type="project" value="UniProtKB-KW"/>
</dbReference>
<dbReference type="Proteomes" id="UP000696485">
    <property type="component" value="Unassembled WGS sequence"/>
</dbReference>
<dbReference type="InterPro" id="IPR000719">
    <property type="entry name" value="Prot_kinase_dom"/>
</dbReference>
<dbReference type="PROSITE" id="PS00108">
    <property type="entry name" value="PROTEIN_KINASE_ST"/>
    <property type="match status" value="1"/>
</dbReference>
<evidence type="ECO:0000256" key="6">
    <source>
        <dbReference type="ARBA" id="ARBA00022840"/>
    </source>
</evidence>
<keyword evidence="10" id="KW-1185">Reference proteome</keyword>
<comment type="caution">
    <text evidence="9">The sequence shown here is derived from an EMBL/GenBank/DDBJ whole genome shotgun (WGS) entry which is preliminary data.</text>
</comment>
<evidence type="ECO:0000313" key="9">
    <source>
        <dbReference type="EMBL" id="KAF9338091.1"/>
    </source>
</evidence>
<organism evidence="9 10">
    <name type="scientific">Podila minutissima</name>
    <dbReference type="NCBI Taxonomy" id="64525"/>
    <lineage>
        <taxon>Eukaryota</taxon>
        <taxon>Fungi</taxon>
        <taxon>Fungi incertae sedis</taxon>
        <taxon>Mucoromycota</taxon>
        <taxon>Mortierellomycotina</taxon>
        <taxon>Mortierellomycetes</taxon>
        <taxon>Mortierellales</taxon>
        <taxon>Mortierellaceae</taxon>
        <taxon>Podila</taxon>
    </lineage>
</organism>
<dbReference type="InterPro" id="IPR008271">
    <property type="entry name" value="Ser/Thr_kinase_AS"/>
</dbReference>
<feature type="compositionally biased region" description="Pro residues" evidence="7">
    <location>
        <begin position="468"/>
        <end position="483"/>
    </location>
</feature>
<protein>
    <recommendedName>
        <fullName evidence="1">non-specific serine/threonine protein kinase</fullName>
        <ecNumber evidence="1">2.7.11.1</ecNumber>
    </recommendedName>
</protein>
<dbReference type="GO" id="GO:0044773">
    <property type="term" value="P:mitotic DNA damage checkpoint signaling"/>
    <property type="evidence" value="ECO:0007669"/>
    <property type="project" value="TreeGrafter"/>
</dbReference>
<dbReference type="PANTHER" id="PTHR44167">
    <property type="entry name" value="OVARIAN-SPECIFIC SERINE/THREONINE-PROTEIN KINASE LOK-RELATED"/>
    <property type="match status" value="1"/>
</dbReference>
<keyword evidence="6" id="KW-0067">ATP-binding</keyword>
<keyword evidence="4" id="KW-0547">Nucleotide-binding</keyword>
<reference evidence="9" key="1">
    <citation type="journal article" date="2020" name="Fungal Divers.">
        <title>Resolving the Mortierellaceae phylogeny through synthesis of multi-gene phylogenetics and phylogenomics.</title>
        <authorList>
            <person name="Vandepol N."/>
            <person name="Liber J."/>
            <person name="Desiro A."/>
            <person name="Na H."/>
            <person name="Kennedy M."/>
            <person name="Barry K."/>
            <person name="Grigoriev I.V."/>
            <person name="Miller A.N."/>
            <person name="O'Donnell K."/>
            <person name="Stajich J.E."/>
            <person name="Bonito G."/>
        </authorList>
    </citation>
    <scope>NUCLEOTIDE SEQUENCE</scope>
    <source>
        <strain evidence="9">NVP1</strain>
    </source>
</reference>
<feature type="compositionally biased region" description="Polar residues" evidence="7">
    <location>
        <begin position="750"/>
        <end position="769"/>
    </location>
</feature>
<feature type="compositionally biased region" description="Basic and acidic residues" evidence="7">
    <location>
        <begin position="92"/>
        <end position="105"/>
    </location>
</feature>
<dbReference type="Gene3D" id="1.10.510.10">
    <property type="entry name" value="Transferase(Phosphotransferase) domain 1"/>
    <property type="match status" value="3"/>
</dbReference>
<dbReference type="AlphaFoldDB" id="A0A9P5SXN8"/>
<dbReference type="Gene3D" id="3.30.200.20">
    <property type="entry name" value="Phosphorylase Kinase, domain 1"/>
    <property type="match status" value="1"/>
</dbReference>
<feature type="compositionally biased region" description="Low complexity" evidence="7">
    <location>
        <begin position="529"/>
        <end position="540"/>
    </location>
</feature>